<feature type="transmembrane region" description="Helical" evidence="1">
    <location>
        <begin position="147"/>
        <end position="164"/>
    </location>
</feature>
<feature type="transmembrane region" description="Helical" evidence="1">
    <location>
        <begin position="122"/>
        <end position="141"/>
    </location>
</feature>
<sequence length="351" mass="36052">MKNNGVAHRLIFLAVAGISLCAGLAAGASRLGIEWGPAGQAASLAQDHGPLMVFGFVGGAIGLERTVAVKKAWAWAGPAFHVAGVATLIGGAPRLTPAWCFAASFAVLGAIYWAIYRRQPSLAVVTQATGVIGGVGAAWLWAVTGDFATAMPLAVLYAVATVLGERMELARVTIAGAAREVRLTVAVLALAAASVVFIGAPGIGYRLMGLALVVCAALFVTADAARFLVRSTGLARYSAVCMLAGYFWLAIAGVAWLAYGLGQAHDTAVHAVFLGFVMSMIFGHAPTILAGVVRAKMPFHPVLYAPVALLHCGLVVRIFAVSGQVPGAVANIVAIILFVLTAVGLVLRGKI</sequence>
<feature type="transmembrane region" description="Helical" evidence="1">
    <location>
        <begin position="185"/>
        <end position="203"/>
    </location>
</feature>
<feature type="transmembrane region" description="Helical" evidence="1">
    <location>
        <begin position="268"/>
        <end position="290"/>
    </location>
</feature>
<dbReference type="STRING" id="161895.CPHO_07595"/>
<keyword evidence="3" id="KW-1185">Reference proteome</keyword>
<keyword evidence="1" id="KW-0472">Membrane</keyword>
<keyword evidence="1" id="KW-0812">Transmembrane</keyword>
<dbReference type="RefSeq" id="WP_075734619.1">
    <property type="nucleotide sequence ID" value="NZ_CP009249.1"/>
</dbReference>
<dbReference type="KEGG" id="cpho:CPHO_07595"/>
<keyword evidence="1" id="KW-1133">Transmembrane helix</keyword>
<dbReference type="EMBL" id="CP009249">
    <property type="protein sequence ID" value="APT92775.1"/>
    <property type="molecule type" value="Genomic_DNA"/>
</dbReference>
<evidence type="ECO:0000313" key="3">
    <source>
        <dbReference type="Proteomes" id="UP000185491"/>
    </source>
</evidence>
<accession>A0A1L7D3U3</accession>
<evidence type="ECO:0000313" key="2">
    <source>
        <dbReference type="EMBL" id="APT92775.1"/>
    </source>
</evidence>
<gene>
    <name evidence="2" type="ORF">CPHO_07595</name>
</gene>
<feature type="transmembrane region" description="Helical" evidence="1">
    <location>
        <begin position="49"/>
        <end position="67"/>
    </location>
</feature>
<dbReference type="Proteomes" id="UP000185491">
    <property type="component" value="Chromosome"/>
</dbReference>
<feature type="transmembrane region" description="Helical" evidence="1">
    <location>
        <begin position="209"/>
        <end position="229"/>
    </location>
</feature>
<reference evidence="2 3" key="1">
    <citation type="submission" date="2014-08" db="EMBL/GenBank/DDBJ databases">
        <title>Complete genome sequence of Corynebacterium phocae M408/89/1(T)(=DSM 44612(T)), isolated from the common seal (Phoca vitulina).</title>
        <authorList>
            <person name="Ruckert C."/>
            <person name="Albersmeier A."/>
            <person name="Winkler A."/>
            <person name="Kalinowski J."/>
        </authorList>
    </citation>
    <scope>NUCLEOTIDE SEQUENCE [LARGE SCALE GENOMIC DNA]</scope>
    <source>
        <strain evidence="2 3">M408/89/1</strain>
    </source>
</reference>
<name>A0A1L7D3U3_9CORY</name>
<feature type="transmembrane region" description="Helical" evidence="1">
    <location>
        <begin position="96"/>
        <end position="115"/>
    </location>
</feature>
<dbReference type="AlphaFoldDB" id="A0A1L7D3U3"/>
<protein>
    <submittedName>
        <fullName evidence="2">Uncharacterized protein</fullName>
    </submittedName>
</protein>
<feature type="transmembrane region" description="Helical" evidence="1">
    <location>
        <begin position="302"/>
        <end position="322"/>
    </location>
</feature>
<feature type="transmembrane region" description="Helical" evidence="1">
    <location>
        <begin position="241"/>
        <end position="262"/>
    </location>
</feature>
<organism evidence="2 3">
    <name type="scientific">Corynebacterium phocae</name>
    <dbReference type="NCBI Taxonomy" id="161895"/>
    <lineage>
        <taxon>Bacteria</taxon>
        <taxon>Bacillati</taxon>
        <taxon>Actinomycetota</taxon>
        <taxon>Actinomycetes</taxon>
        <taxon>Mycobacteriales</taxon>
        <taxon>Corynebacteriaceae</taxon>
        <taxon>Corynebacterium</taxon>
    </lineage>
</organism>
<dbReference type="OrthoDB" id="9811974at2"/>
<evidence type="ECO:0000256" key="1">
    <source>
        <dbReference type="SAM" id="Phobius"/>
    </source>
</evidence>
<proteinExistence type="predicted"/>
<feature type="transmembrane region" description="Helical" evidence="1">
    <location>
        <begin position="72"/>
        <end position="90"/>
    </location>
</feature>
<feature type="transmembrane region" description="Helical" evidence="1">
    <location>
        <begin position="328"/>
        <end position="347"/>
    </location>
</feature>